<evidence type="ECO:0000256" key="7">
    <source>
        <dbReference type="ARBA" id="ARBA00023180"/>
    </source>
</evidence>
<reference evidence="11 12" key="1">
    <citation type="submission" date="2020-10" db="EMBL/GenBank/DDBJ databases">
        <title>Pygocentrus nattereri (red-bellied piranha) genome, fPygNat1, primary haplotype.</title>
        <authorList>
            <person name="Myers G."/>
            <person name="Meyer A."/>
            <person name="Karagic N."/>
            <person name="Pippel M."/>
            <person name="Winkler S."/>
            <person name="Tracey A."/>
            <person name="Wood J."/>
            <person name="Formenti G."/>
            <person name="Howe K."/>
            <person name="Fedrigo O."/>
            <person name="Jarvis E.D."/>
        </authorList>
    </citation>
    <scope>NUCLEOTIDE SEQUENCE [LARGE SCALE GENOMIC DNA]</scope>
</reference>
<dbReference type="SUPFAM" id="SSF49313">
    <property type="entry name" value="Cadherin-like"/>
    <property type="match status" value="2"/>
</dbReference>
<dbReference type="PROSITE" id="PS50268">
    <property type="entry name" value="CADHERIN_2"/>
    <property type="match status" value="2"/>
</dbReference>
<dbReference type="PANTHER" id="PTHR24028:SF276">
    <property type="entry name" value="PROTOCADHERIN 20"/>
    <property type="match status" value="1"/>
</dbReference>
<dbReference type="InterPro" id="IPR015919">
    <property type="entry name" value="Cadherin-like_sf"/>
</dbReference>
<feature type="domain" description="Cadherin" evidence="10">
    <location>
        <begin position="70"/>
        <end position="192"/>
    </location>
</feature>
<evidence type="ECO:0000256" key="6">
    <source>
        <dbReference type="ARBA" id="ARBA00023136"/>
    </source>
</evidence>
<dbReference type="CDD" id="cd11304">
    <property type="entry name" value="Cadherin_repeat"/>
    <property type="match status" value="2"/>
</dbReference>
<accession>A0AAR2JDY2</accession>
<keyword evidence="7" id="KW-0325">Glycoprotein</keyword>
<evidence type="ECO:0000256" key="4">
    <source>
        <dbReference type="ARBA" id="ARBA00022837"/>
    </source>
</evidence>
<name>A0AAR2JDY2_PYGNA</name>
<keyword evidence="12" id="KW-1185">Reference proteome</keyword>
<reference evidence="11" key="2">
    <citation type="submission" date="2025-08" db="UniProtKB">
        <authorList>
            <consortium name="Ensembl"/>
        </authorList>
    </citation>
    <scope>IDENTIFICATION</scope>
</reference>
<dbReference type="InterPro" id="IPR002126">
    <property type="entry name" value="Cadherin-like_dom"/>
</dbReference>
<keyword evidence="4 8" id="KW-0106">Calcium</keyword>
<evidence type="ECO:0000256" key="8">
    <source>
        <dbReference type="PROSITE-ProRule" id="PRU00043"/>
    </source>
</evidence>
<evidence type="ECO:0000256" key="9">
    <source>
        <dbReference type="SAM" id="Phobius"/>
    </source>
</evidence>
<evidence type="ECO:0000256" key="5">
    <source>
        <dbReference type="ARBA" id="ARBA00022989"/>
    </source>
</evidence>
<dbReference type="PROSITE" id="PS00232">
    <property type="entry name" value="CADHERIN_1"/>
    <property type="match status" value="1"/>
</dbReference>
<dbReference type="GeneTree" id="ENSGT00940000167495"/>
<dbReference type="GO" id="GO:0007156">
    <property type="term" value="P:homophilic cell adhesion via plasma membrane adhesion molecules"/>
    <property type="evidence" value="ECO:0007669"/>
    <property type="project" value="InterPro"/>
</dbReference>
<dbReference type="GO" id="GO:0009653">
    <property type="term" value="P:anatomical structure morphogenesis"/>
    <property type="evidence" value="ECO:0007669"/>
    <property type="project" value="UniProtKB-ARBA"/>
</dbReference>
<dbReference type="PRINTS" id="PR00205">
    <property type="entry name" value="CADHERIN"/>
</dbReference>
<evidence type="ECO:0000256" key="1">
    <source>
        <dbReference type="ARBA" id="ARBA00004167"/>
    </source>
</evidence>
<dbReference type="FunFam" id="2.60.40.60:FF:000016">
    <property type="entry name" value="Protocadherin 9"/>
    <property type="match status" value="1"/>
</dbReference>
<dbReference type="GO" id="GO:0005509">
    <property type="term" value="F:calcium ion binding"/>
    <property type="evidence" value="ECO:0007669"/>
    <property type="project" value="UniProtKB-UniRule"/>
</dbReference>
<reference evidence="11" key="3">
    <citation type="submission" date="2025-09" db="UniProtKB">
        <authorList>
            <consortium name="Ensembl"/>
        </authorList>
    </citation>
    <scope>IDENTIFICATION</scope>
</reference>
<sequence>MAEYKNQTIVMDEATGVLSVSESLDREQQGTYVLTVLAVDGGSPPRSSTASVTIFVEDINDNQPQVILPSSNLSCLTVSPSTRTGSIVTKIYAVDRDSGMNSDITYQITARQPAWPSPFQIDSHSGNITLANRLAGGDYGMHHLFIVVRDGGKPEPLQATVWVNLLINETLEQCYLTSVPPYPSQTTEPPVFSQLEPLSKPAQSCTEPPWLVLLCGLGMMVFSACMLLAATVIFVRHKNLTRKQTSKREEITPHKLFVKLCYK</sequence>
<proteinExistence type="predicted"/>
<dbReference type="PANTHER" id="PTHR24028">
    <property type="entry name" value="CADHERIN-87A"/>
    <property type="match status" value="1"/>
</dbReference>
<keyword evidence="2 9" id="KW-0812">Transmembrane</keyword>
<evidence type="ECO:0000259" key="10">
    <source>
        <dbReference type="PROSITE" id="PS50268"/>
    </source>
</evidence>
<dbReference type="GO" id="GO:0005886">
    <property type="term" value="C:plasma membrane"/>
    <property type="evidence" value="ECO:0007669"/>
    <property type="project" value="InterPro"/>
</dbReference>
<keyword evidence="3" id="KW-0677">Repeat</keyword>
<dbReference type="Ensembl" id="ENSPNAT00000046039.1">
    <property type="protein sequence ID" value="ENSPNAP00000048429.1"/>
    <property type="gene ID" value="ENSPNAG00000036840.1"/>
</dbReference>
<dbReference type="Pfam" id="PF00028">
    <property type="entry name" value="Cadherin"/>
    <property type="match status" value="2"/>
</dbReference>
<dbReference type="InterPro" id="IPR050174">
    <property type="entry name" value="Protocadherin/Cadherin-CA"/>
</dbReference>
<keyword evidence="6 9" id="KW-0472">Membrane</keyword>
<feature type="domain" description="Cadherin" evidence="10">
    <location>
        <begin position="11"/>
        <end position="66"/>
    </location>
</feature>
<keyword evidence="5 9" id="KW-1133">Transmembrane helix</keyword>
<dbReference type="Proteomes" id="UP001501920">
    <property type="component" value="Chromosome 8"/>
</dbReference>
<dbReference type="AlphaFoldDB" id="A0AAR2JDY2"/>
<organism evidence="11 12">
    <name type="scientific">Pygocentrus nattereri</name>
    <name type="common">Red-bellied piranha</name>
    <dbReference type="NCBI Taxonomy" id="42514"/>
    <lineage>
        <taxon>Eukaryota</taxon>
        <taxon>Metazoa</taxon>
        <taxon>Chordata</taxon>
        <taxon>Craniata</taxon>
        <taxon>Vertebrata</taxon>
        <taxon>Euteleostomi</taxon>
        <taxon>Actinopterygii</taxon>
        <taxon>Neopterygii</taxon>
        <taxon>Teleostei</taxon>
        <taxon>Ostariophysi</taxon>
        <taxon>Characiformes</taxon>
        <taxon>Characoidei</taxon>
        <taxon>Pygocentrus</taxon>
    </lineage>
</organism>
<comment type="subcellular location">
    <subcellularLocation>
        <location evidence="1">Membrane</location>
        <topology evidence="1">Single-pass membrane protein</topology>
    </subcellularLocation>
</comment>
<dbReference type="InterPro" id="IPR020894">
    <property type="entry name" value="Cadherin_CS"/>
</dbReference>
<evidence type="ECO:0000313" key="11">
    <source>
        <dbReference type="Ensembl" id="ENSPNAP00000048429.1"/>
    </source>
</evidence>
<feature type="transmembrane region" description="Helical" evidence="9">
    <location>
        <begin position="210"/>
        <end position="235"/>
    </location>
</feature>
<protein>
    <recommendedName>
        <fullName evidence="10">Cadherin domain-containing protein</fullName>
    </recommendedName>
</protein>
<evidence type="ECO:0000256" key="3">
    <source>
        <dbReference type="ARBA" id="ARBA00022737"/>
    </source>
</evidence>
<evidence type="ECO:0000256" key="2">
    <source>
        <dbReference type="ARBA" id="ARBA00022692"/>
    </source>
</evidence>
<dbReference type="Gene3D" id="2.60.40.60">
    <property type="entry name" value="Cadherins"/>
    <property type="match status" value="2"/>
</dbReference>
<evidence type="ECO:0000313" key="12">
    <source>
        <dbReference type="Proteomes" id="UP001501920"/>
    </source>
</evidence>
<dbReference type="SMART" id="SM00112">
    <property type="entry name" value="CA"/>
    <property type="match status" value="2"/>
</dbReference>